<feature type="compositionally biased region" description="Basic and acidic residues" evidence="1">
    <location>
        <begin position="30"/>
        <end position="50"/>
    </location>
</feature>
<organism evidence="2 3">
    <name type="scientific">Actinomadura fulvescens</name>
    <dbReference type="NCBI Taxonomy" id="46160"/>
    <lineage>
        <taxon>Bacteria</taxon>
        <taxon>Bacillati</taxon>
        <taxon>Actinomycetota</taxon>
        <taxon>Actinomycetes</taxon>
        <taxon>Streptosporangiales</taxon>
        <taxon>Thermomonosporaceae</taxon>
        <taxon>Actinomadura</taxon>
    </lineage>
</organism>
<feature type="compositionally biased region" description="Basic and acidic residues" evidence="1">
    <location>
        <begin position="10"/>
        <end position="22"/>
    </location>
</feature>
<name>A0ABP6D384_9ACTN</name>
<dbReference type="RefSeq" id="WP_344548072.1">
    <property type="nucleotide sequence ID" value="NZ_BAAATD010000017.1"/>
</dbReference>
<dbReference type="InterPro" id="IPR021527">
    <property type="entry name" value="DUF2795"/>
</dbReference>
<evidence type="ECO:0000313" key="3">
    <source>
        <dbReference type="Proteomes" id="UP001501509"/>
    </source>
</evidence>
<dbReference type="EMBL" id="BAAATD010000017">
    <property type="protein sequence ID" value="GAA2632630.1"/>
    <property type="molecule type" value="Genomic_DNA"/>
</dbReference>
<keyword evidence="3" id="KW-1185">Reference proteome</keyword>
<dbReference type="Pfam" id="PF11387">
    <property type="entry name" value="DUF2795"/>
    <property type="match status" value="1"/>
</dbReference>
<comment type="caution">
    <text evidence="2">The sequence shown here is derived from an EMBL/GenBank/DDBJ whole genome shotgun (WGS) entry which is preliminary data.</text>
</comment>
<evidence type="ECO:0000313" key="2">
    <source>
        <dbReference type="EMBL" id="GAA2632630.1"/>
    </source>
</evidence>
<protein>
    <recommendedName>
        <fullName evidence="4">DUF2795 domain-containing protein</fullName>
    </recommendedName>
</protein>
<evidence type="ECO:0000256" key="1">
    <source>
        <dbReference type="SAM" id="MobiDB-lite"/>
    </source>
</evidence>
<accession>A0ABP6D384</accession>
<reference evidence="3" key="1">
    <citation type="journal article" date="2019" name="Int. J. Syst. Evol. Microbiol.">
        <title>The Global Catalogue of Microorganisms (GCM) 10K type strain sequencing project: providing services to taxonomists for standard genome sequencing and annotation.</title>
        <authorList>
            <consortium name="The Broad Institute Genomics Platform"/>
            <consortium name="The Broad Institute Genome Sequencing Center for Infectious Disease"/>
            <person name="Wu L."/>
            <person name="Ma J."/>
        </authorList>
    </citation>
    <scope>NUCLEOTIDE SEQUENCE [LARGE SCALE GENOMIC DNA]</scope>
    <source>
        <strain evidence="3">JCM 6833</strain>
    </source>
</reference>
<dbReference type="Proteomes" id="UP001501509">
    <property type="component" value="Unassembled WGS sequence"/>
</dbReference>
<proteinExistence type="predicted"/>
<feature type="region of interest" description="Disordered" evidence="1">
    <location>
        <begin position="1"/>
        <end position="69"/>
    </location>
</feature>
<evidence type="ECO:0008006" key="4">
    <source>
        <dbReference type="Google" id="ProtNLM"/>
    </source>
</evidence>
<gene>
    <name evidence="2" type="ORF">GCM10010411_83700</name>
</gene>
<sequence>MAEMSGKHGPRLDDQLEHETEGMVRGGRPTHVEEFKEPEPVSDDSGRDPTSDSPPAEGTPPGMTPADVERRAEFARVIVGVRYPASASEIAEHAAGQGAPDEDVDALRNLPDRQYENLADVTGELGIGQENRRF</sequence>